<feature type="transmembrane region" description="Helical" evidence="7">
    <location>
        <begin position="271"/>
        <end position="293"/>
    </location>
</feature>
<organism evidence="10 11">
    <name type="scientific">Brachymonas denitrificans DSM 15123</name>
    <dbReference type="NCBI Taxonomy" id="1121117"/>
    <lineage>
        <taxon>Bacteria</taxon>
        <taxon>Pseudomonadati</taxon>
        <taxon>Pseudomonadota</taxon>
        <taxon>Betaproteobacteria</taxon>
        <taxon>Burkholderiales</taxon>
        <taxon>Comamonadaceae</taxon>
        <taxon>Brachymonas</taxon>
    </lineage>
</organism>
<feature type="transmembrane region" description="Helical" evidence="7">
    <location>
        <begin position="660"/>
        <end position="685"/>
    </location>
</feature>
<keyword evidence="3" id="KW-1003">Cell membrane</keyword>
<evidence type="ECO:0000256" key="7">
    <source>
        <dbReference type="SAM" id="Phobius"/>
    </source>
</evidence>
<proteinExistence type="inferred from homology"/>
<dbReference type="InterPro" id="IPR003838">
    <property type="entry name" value="ABC3_permease_C"/>
</dbReference>
<evidence type="ECO:0000259" key="8">
    <source>
        <dbReference type="Pfam" id="PF02687"/>
    </source>
</evidence>
<gene>
    <name evidence="10" type="ORF">SAMN02745977_00686</name>
</gene>
<sequence>MIRLPAIHRKALRDLWHMRWQAIAIALVIASGIAMLVMSRATLDSLQDTRTRLYQDYRFSDVWAQVRRAPESVAARVAELPGVNEVETRVIAGGKLALPGFDKPIEALLLSLPDQGEPQQNRLYLRAGRMLAPFAQGEVLVSDAFAEAHRLKPGDTLRATVYGRSQQFTVVGIAVSPEYLYQIKPGALFPDYERYAILWTHRRALGAAMNMEGAFNQITVKLAPGTSEAETLSAMDRILARYGSRGAIGRMDQLSYRYLHEEFRGLATMAWMFPLIFLGVAAFLLNVVFKRLIGTQRDQVAILKAFGYSTLDVALHYGLIVTLIGVLGSVLGVALGVWLGSALAGLYQLNFRFPFLDFTLSPQVALAGAGVSLLAALSGTGWAVFAAAREPVAQAMRPPSPERFRRTLVERLGLTRWLSQPTRMILRQLERRPLKALMSIVGLALAGAIVMMARFQTGSIDYMVDIQYRLSQQHDISTSFIEMAPRKALDELRALPGVRQVDGVRNVAVRLRNENRMVLTSIQGLPAAGTLSRPVDTRLRRIELPPDGLVLNDYVARKLGVQPGDYLQVEAMEGRQTQLRLPVVRLVQEYVGTMAYMDLDALNRAMRDGDVVSGALLTVDDDAEDAVFRELDRRPGVVGAESRLAAIRALYRTIEETSGLFTWVAVLMGLVINFGVVYNSARIALAERGRELASLRVLGFTQGEVSYILLGELALLVLLSIPLSYVAGYGLIQFMVQGMASDLYRVPVRLEPASYAFVALVTVASAIASALAVYWRIRKLDLIGVLKTRE</sequence>
<feature type="transmembrane region" description="Helical" evidence="7">
    <location>
        <begin position="434"/>
        <end position="453"/>
    </location>
</feature>
<feature type="domain" description="MacB-like periplasmic core" evidence="9">
    <location>
        <begin position="23"/>
        <end position="237"/>
    </location>
</feature>
<dbReference type="RefSeq" id="WP_200785713.1">
    <property type="nucleotide sequence ID" value="NZ_FOCW01000001.1"/>
</dbReference>
<feature type="transmembrane region" description="Helical" evidence="7">
    <location>
        <begin position="364"/>
        <end position="388"/>
    </location>
</feature>
<protein>
    <submittedName>
        <fullName evidence="10">Putative ABC transport system permease protein</fullName>
    </submittedName>
</protein>
<keyword evidence="5 7" id="KW-1133">Transmembrane helix</keyword>
<feature type="domain" description="ABC3 transporter permease C-terminal" evidence="8">
    <location>
        <begin position="272"/>
        <end position="389"/>
    </location>
</feature>
<accession>A0A1H8EGJ8</accession>
<feature type="domain" description="ABC3 transporter permease C-terminal" evidence="8">
    <location>
        <begin position="664"/>
        <end position="781"/>
    </location>
</feature>
<evidence type="ECO:0000256" key="6">
    <source>
        <dbReference type="ARBA" id="ARBA00023136"/>
    </source>
</evidence>
<dbReference type="PANTHER" id="PTHR30489:SF0">
    <property type="entry name" value="LIPOPROTEIN-RELEASING SYSTEM TRANSMEMBRANE PROTEIN LOLE"/>
    <property type="match status" value="1"/>
</dbReference>
<keyword evidence="4 7" id="KW-0812">Transmembrane</keyword>
<name>A0A1H8EGJ8_9BURK</name>
<evidence type="ECO:0000256" key="2">
    <source>
        <dbReference type="ARBA" id="ARBA00005236"/>
    </source>
</evidence>
<comment type="subcellular location">
    <subcellularLocation>
        <location evidence="1">Cell membrane</location>
        <topology evidence="1">Multi-pass membrane protein</topology>
    </subcellularLocation>
</comment>
<evidence type="ECO:0000259" key="9">
    <source>
        <dbReference type="Pfam" id="PF12704"/>
    </source>
</evidence>
<dbReference type="STRING" id="1121117.SAMN02745977_00686"/>
<dbReference type="GO" id="GO:0098797">
    <property type="term" value="C:plasma membrane protein complex"/>
    <property type="evidence" value="ECO:0007669"/>
    <property type="project" value="TreeGrafter"/>
</dbReference>
<evidence type="ECO:0000313" key="10">
    <source>
        <dbReference type="EMBL" id="SEN18701.1"/>
    </source>
</evidence>
<evidence type="ECO:0000256" key="5">
    <source>
        <dbReference type="ARBA" id="ARBA00022989"/>
    </source>
</evidence>
<dbReference type="InterPro" id="IPR025857">
    <property type="entry name" value="MacB_PCD"/>
</dbReference>
<keyword evidence="6 7" id="KW-0472">Membrane</keyword>
<dbReference type="Proteomes" id="UP000199531">
    <property type="component" value="Unassembled WGS sequence"/>
</dbReference>
<evidence type="ECO:0000256" key="1">
    <source>
        <dbReference type="ARBA" id="ARBA00004651"/>
    </source>
</evidence>
<dbReference type="Pfam" id="PF02687">
    <property type="entry name" value="FtsX"/>
    <property type="match status" value="2"/>
</dbReference>
<comment type="similarity">
    <text evidence="2">Belongs to the ABC-4 integral membrane protein family. LolC/E subfamily.</text>
</comment>
<evidence type="ECO:0000256" key="3">
    <source>
        <dbReference type="ARBA" id="ARBA00022475"/>
    </source>
</evidence>
<dbReference type="Pfam" id="PF12704">
    <property type="entry name" value="MacB_PCD"/>
    <property type="match status" value="1"/>
</dbReference>
<reference evidence="10 11" key="1">
    <citation type="submission" date="2016-10" db="EMBL/GenBank/DDBJ databases">
        <authorList>
            <person name="de Groot N.N."/>
        </authorList>
    </citation>
    <scope>NUCLEOTIDE SEQUENCE [LARGE SCALE GENOMIC DNA]</scope>
    <source>
        <strain evidence="10 11">DSM 15123</strain>
    </source>
</reference>
<evidence type="ECO:0000256" key="4">
    <source>
        <dbReference type="ARBA" id="ARBA00022692"/>
    </source>
</evidence>
<feature type="transmembrane region" description="Helical" evidence="7">
    <location>
        <begin position="20"/>
        <end position="38"/>
    </location>
</feature>
<dbReference type="InterPro" id="IPR051447">
    <property type="entry name" value="Lipoprotein-release_system"/>
</dbReference>
<feature type="transmembrane region" description="Helical" evidence="7">
    <location>
        <begin position="706"/>
        <end position="732"/>
    </location>
</feature>
<dbReference type="EMBL" id="FOCW01000001">
    <property type="protein sequence ID" value="SEN18701.1"/>
    <property type="molecule type" value="Genomic_DNA"/>
</dbReference>
<dbReference type="AlphaFoldDB" id="A0A1H8EGJ8"/>
<keyword evidence="11" id="KW-1185">Reference proteome</keyword>
<dbReference type="PANTHER" id="PTHR30489">
    <property type="entry name" value="LIPOPROTEIN-RELEASING SYSTEM TRANSMEMBRANE PROTEIN LOLE"/>
    <property type="match status" value="1"/>
</dbReference>
<evidence type="ECO:0000313" key="11">
    <source>
        <dbReference type="Proteomes" id="UP000199531"/>
    </source>
</evidence>
<dbReference type="GO" id="GO:0044874">
    <property type="term" value="P:lipoprotein localization to outer membrane"/>
    <property type="evidence" value="ECO:0007669"/>
    <property type="project" value="TreeGrafter"/>
</dbReference>
<feature type="transmembrane region" description="Helical" evidence="7">
    <location>
        <begin position="314"/>
        <end position="344"/>
    </location>
</feature>
<feature type="transmembrane region" description="Helical" evidence="7">
    <location>
        <begin position="752"/>
        <end position="775"/>
    </location>
</feature>